<comment type="caution">
    <text evidence="1">The sequence shown here is derived from an EMBL/GenBank/DDBJ whole genome shotgun (WGS) entry which is preliminary data.</text>
</comment>
<dbReference type="AlphaFoldDB" id="A0A2V3ZZQ8"/>
<reference evidence="1 2" key="1">
    <citation type="submission" date="2018-05" db="EMBL/GenBank/DDBJ databases">
        <title>Marinifilum breve JC075T sp. nov., a marine bacterium isolated from Yongle Blue Hole in the South China Sea.</title>
        <authorList>
            <person name="Fu T."/>
        </authorList>
    </citation>
    <scope>NUCLEOTIDE SEQUENCE [LARGE SCALE GENOMIC DNA]</scope>
    <source>
        <strain evidence="1 2">JC075</strain>
    </source>
</reference>
<dbReference type="Pfam" id="PF05742">
    <property type="entry name" value="TANGO2"/>
    <property type="match status" value="1"/>
</dbReference>
<proteinExistence type="predicted"/>
<protein>
    <recommendedName>
        <fullName evidence="3">NRDE family protein</fullName>
    </recommendedName>
</protein>
<evidence type="ECO:0000313" key="2">
    <source>
        <dbReference type="Proteomes" id="UP000248079"/>
    </source>
</evidence>
<dbReference type="EMBL" id="QFLI01000004">
    <property type="protein sequence ID" value="PXY01037.1"/>
    <property type="molecule type" value="Genomic_DNA"/>
</dbReference>
<evidence type="ECO:0008006" key="3">
    <source>
        <dbReference type="Google" id="ProtNLM"/>
    </source>
</evidence>
<dbReference type="Proteomes" id="UP000248079">
    <property type="component" value="Unassembled WGS sequence"/>
</dbReference>
<evidence type="ECO:0000313" key="1">
    <source>
        <dbReference type="EMBL" id="PXY01037.1"/>
    </source>
</evidence>
<keyword evidence="2" id="KW-1185">Reference proteome</keyword>
<dbReference type="OrthoDB" id="4380123at2"/>
<name>A0A2V3ZZQ8_9BACT</name>
<dbReference type="RefSeq" id="WP_110360669.1">
    <property type="nucleotide sequence ID" value="NZ_QFLI01000004.1"/>
</dbReference>
<sequence>MCTLTYIPLGETAFIFTTNRDEDPSRIALPPSKYVSNNIESMYPKDPEGNGTWMLCNKCFSVCLLNGAFIKHKHEPPYKKSRGLVVLEYEKFQNSLEFILNFDFIDIEPFTMVVVRYETEVSIEEIRWDGSSIHYKQLDPERAEIWSSSTLYDKAAKEMRKTWFSDWNIMSDLSSSNILNFHKNAGYGDLYNGLIMNRKEIVKTTSITQIIHDRLEVRMRYEDLRSKEVTEKYLPKEKSLN</sequence>
<dbReference type="InterPro" id="IPR008551">
    <property type="entry name" value="TANGO2"/>
</dbReference>
<organism evidence="1 2">
    <name type="scientific">Marinifilum breve</name>
    <dbReference type="NCBI Taxonomy" id="2184082"/>
    <lineage>
        <taxon>Bacteria</taxon>
        <taxon>Pseudomonadati</taxon>
        <taxon>Bacteroidota</taxon>
        <taxon>Bacteroidia</taxon>
        <taxon>Marinilabiliales</taxon>
        <taxon>Marinifilaceae</taxon>
    </lineage>
</organism>
<gene>
    <name evidence="1" type="ORF">DF185_10300</name>
</gene>
<accession>A0A2V3ZZQ8</accession>